<organism evidence="2 3">
    <name type="scientific">Collybiopsis luxurians FD-317 M1</name>
    <dbReference type="NCBI Taxonomy" id="944289"/>
    <lineage>
        <taxon>Eukaryota</taxon>
        <taxon>Fungi</taxon>
        <taxon>Dikarya</taxon>
        <taxon>Basidiomycota</taxon>
        <taxon>Agaricomycotina</taxon>
        <taxon>Agaricomycetes</taxon>
        <taxon>Agaricomycetidae</taxon>
        <taxon>Agaricales</taxon>
        <taxon>Marasmiineae</taxon>
        <taxon>Omphalotaceae</taxon>
        <taxon>Collybiopsis</taxon>
        <taxon>Collybiopsis luxurians</taxon>
    </lineage>
</organism>
<protein>
    <submittedName>
        <fullName evidence="2">Uncharacterized protein</fullName>
    </submittedName>
</protein>
<evidence type="ECO:0000256" key="1">
    <source>
        <dbReference type="SAM" id="MobiDB-lite"/>
    </source>
</evidence>
<accession>A0A0D0AHT8</accession>
<dbReference type="AlphaFoldDB" id="A0A0D0AHT8"/>
<feature type="region of interest" description="Disordered" evidence="1">
    <location>
        <begin position="206"/>
        <end position="297"/>
    </location>
</feature>
<dbReference type="HOGENOM" id="CLU_937059_0_0_1"/>
<gene>
    <name evidence="2" type="ORF">GYMLUDRAFT_253705</name>
</gene>
<evidence type="ECO:0000313" key="2">
    <source>
        <dbReference type="EMBL" id="KIK49680.1"/>
    </source>
</evidence>
<evidence type="ECO:0000313" key="3">
    <source>
        <dbReference type="Proteomes" id="UP000053593"/>
    </source>
</evidence>
<proteinExistence type="predicted"/>
<feature type="region of interest" description="Disordered" evidence="1">
    <location>
        <begin position="136"/>
        <end position="177"/>
    </location>
</feature>
<dbReference type="Proteomes" id="UP000053593">
    <property type="component" value="Unassembled WGS sequence"/>
</dbReference>
<name>A0A0D0AHT8_9AGAR</name>
<feature type="compositionally biased region" description="Low complexity" evidence="1">
    <location>
        <begin position="146"/>
        <end position="164"/>
    </location>
</feature>
<feature type="compositionally biased region" description="Low complexity" evidence="1">
    <location>
        <begin position="262"/>
        <end position="279"/>
    </location>
</feature>
<reference evidence="2 3" key="1">
    <citation type="submission" date="2014-04" db="EMBL/GenBank/DDBJ databases">
        <title>Evolutionary Origins and Diversification of the Mycorrhizal Mutualists.</title>
        <authorList>
            <consortium name="DOE Joint Genome Institute"/>
            <consortium name="Mycorrhizal Genomics Consortium"/>
            <person name="Kohler A."/>
            <person name="Kuo A."/>
            <person name="Nagy L.G."/>
            <person name="Floudas D."/>
            <person name="Copeland A."/>
            <person name="Barry K.W."/>
            <person name="Cichocki N."/>
            <person name="Veneault-Fourrey C."/>
            <person name="LaButti K."/>
            <person name="Lindquist E.A."/>
            <person name="Lipzen A."/>
            <person name="Lundell T."/>
            <person name="Morin E."/>
            <person name="Murat C."/>
            <person name="Riley R."/>
            <person name="Ohm R."/>
            <person name="Sun H."/>
            <person name="Tunlid A."/>
            <person name="Henrissat B."/>
            <person name="Grigoriev I.V."/>
            <person name="Hibbett D.S."/>
            <person name="Martin F."/>
        </authorList>
    </citation>
    <scope>NUCLEOTIDE SEQUENCE [LARGE SCALE GENOMIC DNA]</scope>
    <source>
        <strain evidence="2 3">FD-317 M1</strain>
    </source>
</reference>
<keyword evidence="3" id="KW-1185">Reference proteome</keyword>
<sequence>MSRKGKCFKTNELLWIKKTSYTRLQLACRRYGFVGTCVENLELPLQIFSFSNYDNSPRIPEKQIEISEDESDGEDEIDFLSSSGDSDEELARQSASLLPQSLDIDRWPFKHNATDNLHFQKSKLESDDSIIDVDEPTAQAQPPVGKKPLPAASPSPATASLGSTRKLNPPKPIPSIPAMILTTASPENTPNGQLLCIQPQSAFPVSPMSPRLKLLEEDERDAPLPLGSPQVTSKASPSHMHVVKRKLDQSTEEEAAPLNKRPSPWTSPSRLSSLPPLALLDDDDDEDEFYNSATDAT</sequence>
<dbReference type="EMBL" id="KN835118">
    <property type="protein sequence ID" value="KIK49680.1"/>
    <property type="molecule type" value="Genomic_DNA"/>
</dbReference>
<feature type="compositionally biased region" description="Acidic residues" evidence="1">
    <location>
        <begin position="280"/>
        <end position="289"/>
    </location>
</feature>